<dbReference type="GO" id="GO:0040008">
    <property type="term" value="P:regulation of growth"/>
    <property type="evidence" value="ECO:0007669"/>
    <property type="project" value="InterPro"/>
</dbReference>
<sequence>MKLFGWMHGKFNGRSQSNNTSSTKVHASNKNQTPQLGAQKEEFSDWPQGFLSIGTLFNKSTKDDNIKENSPPSSQNPILDFTLEEVKELQKELNALMSSNDLNSKDVYLDYNGSKLIGKKSLKFLLKKAFICGVGGMGPTRSLKDPTLTVPKSRISKILRAMLRKKIYPQTSCPNMSKKRHIKELEAELHEVRSSTNTKEESHQMQFDAPSTTTNDMNNNDQLELKAMVDVIAAEAHEMALAKENDELRAKIKVLLEDNRKLLVLLRDGRKLLGILRGENVVLIGELAVGEEELPPHMTCVSEAEIKQAQKAEREACDLKGMIRKRMEFLDFD</sequence>
<dbReference type="Gramene" id="AUR62028277-RA">
    <property type="protein sequence ID" value="AUR62028277-RA:cds"/>
    <property type="gene ID" value="AUR62028277"/>
</dbReference>
<feature type="region of interest" description="Disordered" evidence="3">
    <location>
        <begin position="11"/>
        <end position="41"/>
    </location>
</feature>
<feature type="compositionally biased region" description="Basic and acidic residues" evidence="3">
    <location>
        <begin position="193"/>
        <end position="203"/>
    </location>
</feature>
<reference evidence="4" key="2">
    <citation type="submission" date="2021-03" db="UniProtKB">
        <authorList>
            <consortium name="EnsemblPlants"/>
        </authorList>
    </citation>
    <scope>IDENTIFICATION</scope>
</reference>
<dbReference type="AlphaFoldDB" id="A0A803MF59"/>
<evidence type="ECO:0000256" key="2">
    <source>
        <dbReference type="ARBA" id="ARBA00024198"/>
    </source>
</evidence>
<protein>
    <submittedName>
        <fullName evidence="4">Uncharacterized protein</fullName>
    </submittedName>
</protein>
<accession>A0A803MF59</accession>
<feature type="compositionally biased region" description="Polar residues" evidence="3">
    <location>
        <begin position="13"/>
        <end position="36"/>
    </location>
</feature>
<proteinExistence type="inferred from homology"/>
<organism evidence="4 5">
    <name type="scientific">Chenopodium quinoa</name>
    <name type="common">Quinoa</name>
    <dbReference type="NCBI Taxonomy" id="63459"/>
    <lineage>
        <taxon>Eukaryota</taxon>
        <taxon>Viridiplantae</taxon>
        <taxon>Streptophyta</taxon>
        <taxon>Embryophyta</taxon>
        <taxon>Tracheophyta</taxon>
        <taxon>Spermatophyta</taxon>
        <taxon>Magnoliopsida</taxon>
        <taxon>eudicotyledons</taxon>
        <taxon>Gunneridae</taxon>
        <taxon>Pentapetalae</taxon>
        <taxon>Caryophyllales</taxon>
        <taxon>Chenopodiaceae</taxon>
        <taxon>Chenopodioideae</taxon>
        <taxon>Atripliceae</taxon>
        <taxon>Chenopodium</taxon>
    </lineage>
</organism>
<dbReference type="OMA" id="CPEDIFL"/>
<dbReference type="EnsemblPlants" id="AUR62028277-RA">
    <property type="protein sequence ID" value="AUR62028277-RA:cds"/>
    <property type="gene ID" value="AUR62028277"/>
</dbReference>
<evidence type="ECO:0000256" key="3">
    <source>
        <dbReference type="SAM" id="MobiDB-lite"/>
    </source>
</evidence>
<keyword evidence="5" id="KW-1185">Reference proteome</keyword>
<reference evidence="4" key="1">
    <citation type="journal article" date="2017" name="Nature">
        <title>The genome of Chenopodium quinoa.</title>
        <authorList>
            <person name="Jarvis D.E."/>
            <person name="Ho Y.S."/>
            <person name="Lightfoot D.J."/>
            <person name="Schmoeckel S.M."/>
            <person name="Li B."/>
            <person name="Borm T.J.A."/>
            <person name="Ohyanagi H."/>
            <person name="Mineta K."/>
            <person name="Michell C.T."/>
            <person name="Saber N."/>
            <person name="Kharbatia N.M."/>
            <person name="Rupper R.R."/>
            <person name="Sharp A.R."/>
            <person name="Dally N."/>
            <person name="Boughton B.A."/>
            <person name="Woo Y.H."/>
            <person name="Gao G."/>
            <person name="Schijlen E.G.W.M."/>
            <person name="Guo X."/>
            <person name="Momin A.A."/>
            <person name="Negrao S."/>
            <person name="Al-Babili S."/>
            <person name="Gehring C."/>
            <person name="Roessner U."/>
            <person name="Jung C."/>
            <person name="Murphy K."/>
            <person name="Arold S.T."/>
            <person name="Gojobori T."/>
            <person name="van der Linden C.G."/>
            <person name="van Loo E.N."/>
            <person name="Jellen E.N."/>
            <person name="Maughan P.J."/>
            <person name="Tester M."/>
        </authorList>
    </citation>
    <scope>NUCLEOTIDE SEQUENCE [LARGE SCALE GENOMIC DNA]</scope>
    <source>
        <strain evidence="4">cv. PI 614886</strain>
    </source>
</reference>
<dbReference type="InterPro" id="IPR044683">
    <property type="entry name" value="LAZY"/>
</dbReference>
<comment type="similarity">
    <text evidence="2">Belongs to the LAZY family.</text>
</comment>
<feature type="region of interest" description="Disordered" evidence="3">
    <location>
        <begin position="193"/>
        <end position="216"/>
    </location>
</feature>
<keyword evidence="1" id="KW-0341">Growth regulation</keyword>
<evidence type="ECO:0000256" key="1">
    <source>
        <dbReference type="ARBA" id="ARBA00022604"/>
    </source>
</evidence>
<dbReference type="Proteomes" id="UP000596660">
    <property type="component" value="Unplaced"/>
</dbReference>
<evidence type="ECO:0000313" key="4">
    <source>
        <dbReference type="EnsemblPlants" id="AUR62028277-RA:cds"/>
    </source>
</evidence>
<dbReference type="GO" id="GO:0009630">
    <property type="term" value="P:gravitropism"/>
    <property type="evidence" value="ECO:0007669"/>
    <property type="project" value="InterPro"/>
</dbReference>
<evidence type="ECO:0000313" key="5">
    <source>
        <dbReference type="Proteomes" id="UP000596660"/>
    </source>
</evidence>
<dbReference type="PANTHER" id="PTHR34045:SF3">
    <property type="entry name" value="PROTEIN LAZY 4"/>
    <property type="match status" value="1"/>
</dbReference>
<name>A0A803MF59_CHEQI</name>
<dbReference type="PANTHER" id="PTHR34045">
    <property type="entry name" value="OS03G0406300 PROTEIN"/>
    <property type="match status" value="1"/>
</dbReference>